<organism evidence="16 17">
    <name type="scientific">Sandarakinorhabdus cyanobacteriorum</name>
    <dbReference type="NCBI Taxonomy" id="1981098"/>
    <lineage>
        <taxon>Bacteria</taxon>
        <taxon>Pseudomonadati</taxon>
        <taxon>Pseudomonadota</taxon>
        <taxon>Alphaproteobacteria</taxon>
        <taxon>Sphingomonadales</taxon>
        <taxon>Sphingosinicellaceae</taxon>
        <taxon>Sandarakinorhabdus</taxon>
    </lineage>
</organism>
<evidence type="ECO:0000313" key="16">
    <source>
        <dbReference type="EMBL" id="OYQ28688.1"/>
    </source>
</evidence>
<dbReference type="Pfam" id="PF13624">
    <property type="entry name" value="SurA_N_3"/>
    <property type="match status" value="1"/>
</dbReference>
<dbReference type="EMBL" id="NOXT01000109">
    <property type="protein sequence ID" value="OYQ28688.1"/>
    <property type="molecule type" value="Genomic_DNA"/>
</dbReference>
<evidence type="ECO:0000256" key="12">
    <source>
        <dbReference type="ARBA" id="ARBA00040743"/>
    </source>
</evidence>
<sequence>MISFFRRYLTSWPVLVLFGLILVAFAITGVNDPLGGSAPGSAVAKVGSRTITEPDVLEALDRQVRDLRQRDPSVTQAMAAREGLVELIADQLIGRAAMEEMASDAGLGASETAADEVIVGIPAFQSGGKFDQATYERLLAQQGLTDRKFRQSLRGDLLREQVVKPITGALAVPDGVAELYARLLVDRHEGGIALVPAAPVGQATAAEAEAWFKANAARFTIPERRGFRYAFIDNAAITDGITVSEKAVADAFAKDPAKYGASPTRVLEQVVVPDEAKAKALAAAAARQGFAAAAQSVAGFGAADIAVGTLTEAAFAKATSADVAKAAFALPAGGVSAPIKSALGWHVVRVAALGSGGKTLDQARAAVAADLKQRLGQDAVADVVNGIEDGVEAGKSFADIAKELKLTVITQSPVTEKGIAAGQPPLSGDLATIAARAFKHESADGPVVEDLGGGRLVVMETATVLPAAPPPLKEVMPLAMAGATQDKAMKAAKAKADAVVAAIAKGTVFPKALADAGLPSPRPLVARRLDLANARDVPEAARAFMNGAPGSTQVVAVPGGWAIVHVDRIVPGDPRAVPGMIEQTRRELGAALPEEMAEGLAKASIAAVKTDRNNAAIRALRQRLTGDGAQ</sequence>
<evidence type="ECO:0000256" key="13">
    <source>
        <dbReference type="ARBA" id="ARBA00042775"/>
    </source>
</evidence>
<accession>A0A255YHN1</accession>
<comment type="caution">
    <text evidence="16">The sequence shown here is derived from an EMBL/GenBank/DDBJ whole genome shotgun (WGS) entry which is preliminary data.</text>
</comment>
<keyword evidence="8" id="KW-0143">Chaperone</keyword>
<keyword evidence="14" id="KW-0697">Rotamase</keyword>
<evidence type="ECO:0000256" key="8">
    <source>
        <dbReference type="ARBA" id="ARBA00023186"/>
    </source>
</evidence>
<dbReference type="PANTHER" id="PTHR47529:SF1">
    <property type="entry name" value="PERIPLASMIC CHAPERONE PPID"/>
    <property type="match status" value="1"/>
</dbReference>
<feature type="domain" description="PpiC" evidence="15">
    <location>
        <begin position="266"/>
        <end position="352"/>
    </location>
</feature>
<keyword evidence="7" id="KW-0472">Membrane</keyword>
<evidence type="ECO:0000256" key="3">
    <source>
        <dbReference type="ARBA" id="ARBA00022475"/>
    </source>
</evidence>
<dbReference type="Proteomes" id="UP000216991">
    <property type="component" value="Unassembled WGS sequence"/>
</dbReference>
<evidence type="ECO:0000256" key="5">
    <source>
        <dbReference type="ARBA" id="ARBA00022692"/>
    </source>
</evidence>
<evidence type="ECO:0000259" key="15">
    <source>
        <dbReference type="PROSITE" id="PS50198"/>
    </source>
</evidence>
<dbReference type="InterPro" id="IPR000297">
    <property type="entry name" value="PPIase_PpiC"/>
</dbReference>
<keyword evidence="6" id="KW-1133">Transmembrane helix</keyword>
<dbReference type="InterPro" id="IPR046357">
    <property type="entry name" value="PPIase_dom_sf"/>
</dbReference>
<dbReference type="Gene3D" id="3.10.50.40">
    <property type="match status" value="1"/>
</dbReference>
<dbReference type="Pfam" id="PF13145">
    <property type="entry name" value="Rotamase_2"/>
    <property type="match status" value="1"/>
</dbReference>
<evidence type="ECO:0000313" key="17">
    <source>
        <dbReference type="Proteomes" id="UP000216991"/>
    </source>
</evidence>
<dbReference type="PANTHER" id="PTHR47529">
    <property type="entry name" value="PEPTIDYL-PROLYL CIS-TRANS ISOMERASE D"/>
    <property type="match status" value="1"/>
</dbReference>
<protein>
    <recommendedName>
        <fullName evidence="2">Parvulin-like PPIase</fullName>
    </recommendedName>
    <alternativeName>
        <fullName evidence="9">Peptidyl-prolyl cis-trans isomerase plp</fullName>
    </alternativeName>
    <alternativeName>
        <fullName evidence="12">Periplasmic chaperone PpiD</fullName>
    </alternativeName>
    <alternativeName>
        <fullName evidence="13">Periplasmic folding chaperone</fullName>
    </alternativeName>
    <alternativeName>
        <fullName evidence="10">Rotamase plp</fullName>
    </alternativeName>
</protein>
<dbReference type="Gene3D" id="1.10.4030.10">
    <property type="entry name" value="Porin chaperone SurA, peptide-binding domain"/>
    <property type="match status" value="1"/>
</dbReference>
<evidence type="ECO:0000256" key="11">
    <source>
        <dbReference type="ARBA" id="ARBA00038408"/>
    </source>
</evidence>
<evidence type="ECO:0000256" key="1">
    <source>
        <dbReference type="ARBA" id="ARBA00004382"/>
    </source>
</evidence>
<reference evidence="16 17" key="1">
    <citation type="submission" date="2017-07" db="EMBL/GenBank/DDBJ databases">
        <title>Sandarakinorhabdus cyanobacteriorum sp. nov., a novel bacterium isolated from cyanobacterial aggregates in a eutrophic lake.</title>
        <authorList>
            <person name="Cai H."/>
        </authorList>
    </citation>
    <scope>NUCLEOTIDE SEQUENCE [LARGE SCALE GENOMIC DNA]</scope>
    <source>
        <strain evidence="16 17">TH057</strain>
    </source>
</reference>
<evidence type="ECO:0000256" key="4">
    <source>
        <dbReference type="ARBA" id="ARBA00022519"/>
    </source>
</evidence>
<gene>
    <name evidence="16" type="ORF">CHU93_09005</name>
</gene>
<comment type="similarity">
    <text evidence="11">Belongs to the PpiD chaperone family.</text>
</comment>
<evidence type="ECO:0000256" key="10">
    <source>
        <dbReference type="ARBA" id="ARBA00031484"/>
    </source>
</evidence>
<dbReference type="InterPro" id="IPR052029">
    <property type="entry name" value="PpiD_chaperone"/>
</dbReference>
<keyword evidence="3" id="KW-1003">Cell membrane</keyword>
<comment type="subcellular location">
    <subcellularLocation>
        <location evidence="1">Cell inner membrane</location>
        <topology evidence="1">Single-pass type II membrane protein</topology>
        <orientation evidence="1">Periplasmic side</orientation>
    </subcellularLocation>
</comment>
<dbReference type="PROSITE" id="PS50198">
    <property type="entry name" value="PPIC_PPIASE_2"/>
    <property type="match status" value="1"/>
</dbReference>
<dbReference type="RefSeq" id="WP_094473754.1">
    <property type="nucleotide sequence ID" value="NZ_NOXT01000109.1"/>
</dbReference>
<dbReference type="SUPFAM" id="SSF54534">
    <property type="entry name" value="FKBP-like"/>
    <property type="match status" value="1"/>
</dbReference>
<dbReference type="AlphaFoldDB" id="A0A255YHN1"/>
<proteinExistence type="inferred from homology"/>
<dbReference type="SUPFAM" id="SSF109998">
    <property type="entry name" value="Triger factor/SurA peptide-binding domain-like"/>
    <property type="match status" value="1"/>
</dbReference>
<dbReference type="GO" id="GO:0005886">
    <property type="term" value="C:plasma membrane"/>
    <property type="evidence" value="ECO:0007669"/>
    <property type="project" value="UniProtKB-SubCell"/>
</dbReference>
<evidence type="ECO:0000256" key="2">
    <source>
        <dbReference type="ARBA" id="ARBA00018370"/>
    </source>
</evidence>
<keyword evidence="14" id="KW-0413">Isomerase</keyword>
<keyword evidence="17" id="KW-1185">Reference proteome</keyword>
<keyword evidence="4" id="KW-0997">Cell inner membrane</keyword>
<evidence type="ECO:0000256" key="7">
    <source>
        <dbReference type="ARBA" id="ARBA00023136"/>
    </source>
</evidence>
<evidence type="ECO:0000256" key="9">
    <source>
        <dbReference type="ARBA" id="ARBA00030642"/>
    </source>
</evidence>
<keyword evidence="5" id="KW-0812">Transmembrane</keyword>
<dbReference type="GO" id="GO:0003755">
    <property type="term" value="F:peptidyl-prolyl cis-trans isomerase activity"/>
    <property type="evidence" value="ECO:0007669"/>
    <property type="project" value="UniProtKB-KW"/>
</dbReference>
<evidence type="ECO:0000256" key="14">
    <source>
        <dbReference type="PROSITE-ProRule" id="PRU00278"/>
    </source>
</evidence>
<dbReference type="InterPro" id="IPR027304">
    <property type="entry name" value="Trigger_fact/SurA_dom_sf"/>
</dbReference>
<evidence type="ECO:0000256" key="6">
    <source>
        <dbReference type="ARBA" id="ARBA00022989"/>
    </source>
</evidence>
<name>A0A255YHN1_9SPHN</name>
<dbReference type="OrthoDB" id="9768393at2"/>